<dbReference type="GO" id="GO:0006606">
    <property type="term" value="P:protein import into nucleus"/>
    <property type="evidence" value="ECO:0007669"/>
    <property type="project" value="TreeGrafter"/>
</dbReference>
<evidence type="ECO:0000256" key="2">
    <source>
        <dbReference type="ARBA" id="ARBA00005911"/>
    </source>
</evidence>
<dbReference type="PANTHER" id="PTHR12084">
    <property type="entry name" value="NUCLEAR PORE GLYCOPROTEIN P62-RELATED"/>
    <property type="match status" value="1"/>
</dbReference>
<dbReference type="GO" id="GO:0006405">
    <property type="term" value="P:RNA export from nucleus"/>
    <property type="evidence" value="ECO:0007669"/>
    <property type="project" value="TreeGrafter"/>
</dbReference>
<dbReference type="AlphaFoldDB" id="A0A8B7PE36"/>
<evidence type="ECO:0000256" key="3">
    <source>
        <dbReference type="ARBA" id="ARBA00022448"/>
    </source>
</evidence>
<evidence type="ECO:0000256" key="8">
    <source>
        <dbReference type="ARBA" id="ARBA00023242"/>
    </source>
</evidence>
<dbReference type="Pfam" id="PF05064">
    <property type="entry name" value="Nsp1_C"/>
    <property type="match status" value="1"/>
</dbReference>
<evidence type="ECO:0000313" key="12">
    <source>
        <dbReference type="Proteomes" id="UP000694843"/>
    </source>
</evidence>
<dbReference type="RefSeq" id="XP_018024373.1">
    <property type="nucleotide sequence ID" value="XM_018168884.1"/>
</dbReference>
<accession>A0A8B7PE36</accession>
<feature type="domain" description="Nucleoporin NSP1-like C-terminal" evidence="11">
    <location>
        <begin position="183"/>
        <end position="268"/>
    </location>
</feature>
<dbReference type="PANTHER" id="PTHR12084:SF0">
    <property type="entry name" value="NUCLEAR PORE GLYCOPROTEIN P62"/>
    <property type="match status" value="1"/>
</dbReference>
<organism evidence="12 13">
    <name type="scientific">Hyalella azteca</name>
    <name type="common">Amphipod</name>
    <dbReference type="NCBI Taxonomy" id="294128"/>
    <lineage>
        <taxon>Eukaryota</taxon>
        <taxon>Metazoa</taxon>
        <taxon>Ecdysozoa</taxon>
        <taxon>Arthropoda</taxon>
        <taxon>Crustacea</taxon>
        <taxon>Multicrustacea</taxon>
        <taxon>Malacostraca</taxon>
        <taxon>Eumalacostraca</taxon>
        <taxon>Peracarida</taxon>
        <taxon>Amphipoda</taxon>
        <taxon>Senticaudata</taxon>
        <taxon>Talitrida</taxon>
        <taxon>Talitroidea</taxon>
        <taxon>Hyalellidae</taxon>
        <taxon>Hyalella</taxon>
    </lineage>
</organism>
<proteinExistence type="inferred from homology"/>
<protein>
    <submittedName>
        <fullName evidence="13">Nuclear pore glycoprotein p62</fullName>
    </submittedName>
</protein>
<evidence type="ECO:0000256" key="9">
    <source>
        <dbReference type="SAM" id="Coils"/>
    </source>
</evidence>
<evidence type="ECO:0000256" key="5">
    <source>
        <dbReference type="ARBA" id="ARBA00022927"/>
    </source>
</evidence>
<evidence type="ECO:0000256" key="1">
    <source>
        <dbReference type="ARBA" id="ARBA00004567"/>
    </source>
</evidence>
<dbReference type="KEGG" id="hazt:108680119"/>
<dbReference type="Gene3D" id="1.20.5.170">
    <property type="match status" value="1"/>
</dbReference>
<name>A0A8B7PE36_HYAAZ</name>
<dbReference type="GO" id="GO:0051028">
    <property type="term" value="P:mRNA transport"/>
    <property type="evidence" value="ECO:0007669"/>
    <property type="project" value="UniProtKB-KW"/>
</dbReference>
<evidence type="ECO:0000256" key="10">
    <source>
        <dbReference type="SAM" id="MobiDB-lite"/>
    </source>
</evidence>
<keyword evidence="9" id="KW-0175">Coiled coil</keyword>
<evidence type="ECO:0000256" key="7">
    <source>
        <dbReference type="ARBA" id="ARBA00023132"/>
    </source>
</evidence>
<keyword evidence="12" id="KW-1185">Reference proteome</keyword>
<feature type="compositionally biased region" description="Low complexity" evidence="10">
    <location>
        <begin position="10"/>
        <end position="38"/>
    </location>
</feature>
<keyword evidence="3" id="KW-0813">Transport</keyword>
<keyword evidence="6" id="KW-0811">Translocation</keyword>
<evidence type="ECO:0000256" key="4">
    <source>
        <dbReference type="ARBA" id="ARBA00022816"/>
    </source>
</evidence>
<dbReference type="GO" id="GO:0044613">
    <property type="term" value="C:nuclear pore central transport channel"/>
    <property type="evidence" value="ECO:0007669"/>
    <property type="project" value="TreeGrafter"/>
</dbReference>
<evidence type="ECO:0000313" key="13">
    <source>
        <dbReference type="RefSeq" id="XP_018024373.1"/>
    </source>
</evidence>
<dbReference type="GO" id="GO:0005543">
    <property type="term" value="F:phospholipid binding"/>
    <property type="evidence" value="ECO:0007669"/>
    <property type="project" value="TreeGrafter"/>
</dbReference>
<comment type="similarity">
    <text evidence="2">Belongs to the nucleoporin NSP1/NUP62 family.</text>
</comment>
<reference evidence="13" key="1">
    <citation type="submission" date="2025-08" db="UniProtKB">
        <authorList>
            <consortium name="RefSeq"/>
        </authorList>
    </citation>
    <scope>IDENTIFICATION</scope>
</reference>
<feature type="coiled-coil region" evidence="9">
    <location>
        <begin position="184"/>
        <end position="260"/>
    </location>
</feature>
<dbReference type="InterPro" id="IPR026010">
    <property type="entry name" value="NSP1/NUP62"/>
</dbReference>
<evidence type="ECO:0000256" key="6">
    <source>
        <dbReference type="ARBA" id="ARBA00023010"/>
    </source>
</evidence>
<comment type="subcellular location">
    <subcellularLocation>
        <location evidence="1">Nucleus</location>
        <location evidence="1">Nuclear pore complex</location>
    </subcellularLocation>
</comment>
<keyword evidence="5" id="KW-0653">Protein transport</keyword>
<dbReference type="InterPro" id="IPR007758">
    <property type="entry name" value="Nucleoporin_NSP1_C"/>
</dbReference>
<feature type="region of interest" description="Disordered" evidence="10">
    <location>
        <begin position="1"/>
        <end position="40"/>
    </location>
</feature>
<dbReference type="OMA" id="DIFRAPY"/>
<dbReference type="FunFam" id="1.20.5.170:FF:000040">
    <property type="entry name" value="Nuclear pore glycoprotein p62"/>
    <property type="match status" value="1"/>
</dbReference>
<dbReference type="OrthoDB" id="344345at2759"/>
<keyword evidence="4" id="KW-0509">mRNA transport</keyword>
<keyword evidence="8" id="KW-0539">Nucleus</keyword>
<sequence length="364" mass="37252">MTPQSQATNSGTSTLSGLLSGSGTSSGASTMASSGATTVPKQPSLGGFNFGGGLSTSSANPLLSGTSSTAASTQAATSTGTFSFSGGLGAPASSAPSSGLLLGAALTSSAATVSSSSTASAPLNLTGFLGSGSSAATSASTTVTPSLTGFGITSTASSGTASLTTATTTSSWGGSGAGGGGVTVRQLEERLNKWLLEAREQEERFLKQAQHVNAWDRVLQQGHAQVHSLRNALDAVQSDQNRLEAELDFIRGQQNELEQLLAPLEEAVGKPEIVGMGSGIHQGDRQRENMYHMAQNLDGQLRQMSEDLVKVIEHVNAINGTAEKQDSPVSLVAKILSAHMDTLKWVDQNALLLSQKVDEVSKHF</sequence>
<dbReference type="Proteomes" id="UP000694843">
    <property type="component" value="Unplaced"/>
</dbReference>
<gene>
    <name evidence="13" type="primary">LOC108680119</name>
</gene>
<keyword evidence="7" id="KW-0906">Nuclear pore complex</keyword>
<dbReference type="GO" id="GO:0017056">
    <property type="term" value="F:structural constituent of nuclear pore"/>
    <property type="evidence" value="ECO:0007669"/>
    <property type="project" value="InterPro"/>
</dbReference>
<dbReference type="GeneID" id="108680119"/>
<evidence type="ECO:0000259" key="11">
    <source>
        <dbReference type="Pfam" id="PF05064"/>
    </source>
</evidence>